<dbReference type="Pfam" id="PF01138">
    <property type="entry name" value="RNase_PH"/>
    <property type="match status" value="2"/>
</dbReference>
<dbReference type="Gene3D" id="3.30.1370.10">
    <property type="entry name" value="K Homology domain, type 1"/>
    <property type="match status" value="1"/>
</dbReference>
<evidence type="ECO:0000256" key="6">
    <source>
        <dbReference type="ARBA" id="ARBA00022695"/>
    </source>
</evidence>
<dbReference type="InterPro" id="IPR003029">
    <property type="entry name" value="S1_domain"/>
</dbReference>
<evidence type="ECO:0000256" key="9">
    <source>
        <dbReference type="PROSITE-ProRule" id="PRU00117"/>
    </source>
</evidence>
<evidence type="ECO:0000256" key="1">
    <source>
        <dbReference type="ARBA" id="ARBA00007404"/>
    </source>
</evidence>
<dbReference type="SUPFAM" id="SSF46915">
    <property type="entry name" value="Polynucleotide phosphorylase/guanosine pentaphosphate synthase (PNPase/GPSI), domain 3"/>
    <property type="match status" value="1"/>
</dbReference>
<dbReference type="InterPro" id="IPR027408">
    <property type="entry name" value="PNPase/RNase_PH_dom_sf"/>
</dbReference>
<dbReference type="GO" id="GO:0006364">
    <property type="term" value="P:rRNA processing"/>
    <property type="evidence" value="ECO:0007669"/>
    <property type="project" value="UniProtKB-KW"/>
</dbReference>
<dbReference type="InterPro" id="IPR036612">
    <property type="entry name" value="KH_dom_type_1_sf"/>
</dbReference>
<feature type="compositionally biased region" description="Polar residues" evidence="10">
    <location>
        <begin position="234"/>
        <end position="250"/>
    </location>
</feature>
<evidence type="ECO:0000313" key="13">
    <source>
        <dbReference type="Proteomes" id="UP001465755"/>
    </source>
</evidence>
<dbReference type="GO" id="GO:0005739">
    <property type="term" value="C:mitochondrion"/>
    <property type="evidence" value="ECO:0007669"/>
    <property type="project" value="TreeGrafter"/>
</dbReference>
<feature type="region of interest" description="Disordered" evidence="10">
    <location>
        <begin position="716"/>
        <end position="746"/>
    </location>
</feature>
<dbReference type="InterPro" id="IPR036456">
    <property type="entry name" value="PNPase_PH_RNA-bd_sf"/>
</dbReference>
<dbReference type="HAMAP" id="MF_01595">
    <property type="entry name" value="PNPase"/>
    <property type="match status" value="1"/>
</dbReference>
<dbReference type="InterPro" id="IPR012340">
    <property type="entry name" value="NA-bd_OB-fold"/>
</dbReference>
<dbReference type="GO" id="GO:0000965">
    <property type="term" value="P:mitochondrial RNA 3'-end processing"/>
    <property type="evidence" value="ECO:0007669"/>
    <property type="project" value="TreeGrafter"/>
</dbReference>
<dbReference type="GO" id="GO:0003723">
    <property type="term" value="F:RNA binding"/>
    <property type="evidence" value="ECO:0007669"/>
    <property type="project" value="UniProtKB-UniRule"/>
</dbReference>
<dbReference type="FunFam" id="3.30.1370.10:FF:000001">
    <property type="entry name" value="Polyribonucleotide nucleotidyltransferase"/>
    <property type="match status" value="1"/>
</dbReference>
<dbReference type="SMART" id="SM00316">
    <property type="entry name" value="S1"/>
    <property type="match status" value="1"/>
</dbReference>
<reference evidence="12 13" key="1">
    <citation type="journal article" date="2024" name="Nat. Commun.">
        <title>Phylogenomics reveals the evolutionary origins of lichenization in chlorophyte algae.</title>
        <authorList>
            <person name="Puginier C."/>
            <person name="Libourel C."/>
            <person name="Otte J."/>
            <person name="Skaloud P."/>
            <person name="Haon M."/>
            <person name="Grisel S."/>
            <person name="Petersen M."/>
            <person name="Berrin J.G."/>
            <person name="Delaux P.M."/>
            <person name="Dal Grande F."/>
            <person name="Keller J."/>
        </authorList>
    </citation>
    <scope>NUCLEOTIDE SEQUENCE [LARGE SCALE GENOMIC DNA]</scope>
    <source>
        <strain evidence="12 13">SAG 2036</strain>
    </source>
</reference>
<dbReference type="Gene3D" id="2.40.50.140">
    <property type="entry name" value="Nucleic acid-binding proteins"/>
    <property type="match status" value="1"/>
</dbReference>
<dbReference type="GO" id="GO:0008033">
    <property type="term" value="P:tRNA processing"/>
    <property type="evidence" value="ECO:0007669"/>
    <property type="project" value="UniProtKB-KW"/>
</dbReference>
<dbReference type="GO" id="GO:0004654">
    <property type="term" value="F:polyribonucleotide nucleotidyltransferase activity"/>
    <property type="evidence" value="ECO:0007669"/>
    <property type="project" value="UniProtKB-EC"/>
</dbReference>
<dbReference type="PANTHER" id="PTHR11252">
    <property type="entry name" value="POLYRIBONUCLEOTIDE NUCLEOTIDYLTRANSFERASE"/>
    <property type="match status" value="1"/>
</dbReference>
<organism evidence="12 13">
    <name type="scientific">Symbiochloris irregularis</name>
    <dbReference type="NCBI Taxonomy" id="706552"/>
    <lineage>
        <taxon>Eukaryota</taxon>
        <taxon>Viridiplantae</taxon>
        <taxon>Chlorophyta</taxon>
        <taxon>core chlorophytes</taxon>
        <taxon>Trebouxiophyceae</taxon>
        <taxon>Trebouxiales</taxon>
        <taxon>Trebouxiaceae</taxon>
        <taxon>Symbiochloris</taxon>
    </lineage>
</organism>
<dbReference type="EMBL" id="JALJOQ010000323">
    <property type="protein sequence ID" value="KAK9785006.1"/>
    <property type="molecule type" value="Genomic_DNA"/>
</dbReference>
<dbReference type="PIRSF" id="PIRSF005499">
    <property type="entry name" value="PNPase"/>
    <property type="match status" value="1"/>
</dbReference>
<dbReference type="Pfam" id="PF03725">
    <property type="entry name" value="RNase_PH_C"/>
    <property type="match status" value="1"/>
</dbReference>
<dbReference type="SUPFAM" id="SSF54211">
    <property type="entry name" value="Ribosomal protein S5 domain 2-like"/>
    <property type="match status" value="2"/>
</dbReference>
<dbReference type="GO" id="GO:0009570">
    <property type="term" value="C:chloroplast stroma"/>
    <property type="evidence" value="ECO:0007669"/>
    <property type="project" value="TreeGrafter"/>
</dbReference>
<dbReference type="SMART" id="SM00322">
    <property type="entry name" value="KH"/>
    <property type="match status" value="1"/>
</dbReference>
<dbReference type="PROSITE" id="PS50126">
    <property type="entry name" value="S1"/>
    <property type="match status" value="1"/>
</dbReference>
<protein>
    <recommendedName>
        <fullName evidence="2">polyribonucleotide nucleotidyltransferase</fullName>
        <ecNumber evidence="2">2.7.7.8</ecNumber>
    </recommendedName>
    <alternativeName>
        <fullName evidence="8">Polynucleotide phosphorylase 1</fullName>
    </alternativeName>
</protein>
<dbReference type="SUPFAM" id="SSF55666">
    <property type="entry name" value="Ribonuclease PH domain 2-like"/>
    <property type="match status" value="2"/>
</dbReference>
<name>A0AAW1NDY8_9CHLO</name>
<dbReference type="Proteomes" id="UP001465755">
    <property type="component" value="Unassembled WGS sequence"/>
</dbReference>
<keyword evidence="4" id="KW-0808">Transferase</keyword>
<evidence type="ECO:0000256" key="2">
    <source>
        <dbReference type="ARBA" id="ARBA00012416"/>
    </source>
</evidence>
<dbReference type="FunFam" id="3.30.230.70:FF:000001">
    <property type="entry name" value="Polyribonucleotide nucleotidyltransferase"/>
    <property type="match status" value="1"/>
</dbReference>
<feature type="region of interest" description="Disordered" evidence="10">
    <location>
        <begin position="220"/>
        <end position="261"/>
    </location>
</feature>
<dbReference type="NCBIfam" id="TIGR03591">
    <property type="entry name" value="polynuc_phos"/>
    <property type="match status" value="1"/>
</dbReference>
<dbReference type="SUPFAM" id="SSF50249">
    <property type="entry name" value="Nucleic acid-binding proteins"/>
    <property type="match status" value="1"/>
</dbReference>
<dbReference type="CDD" id="cd02393">
    <property type="entry name" value="KH-I_PNPase"/>
    <property type="match status" value="1"/>
</dbReference>
<dbReference type="InterPro" id="IPR012162">
    <property type="entry name" value="PNPase"/>
</dbReference>
<dbReference type="InterPro" id="IPR004088">
    <property type="entry name" value="KH_dom_type_1"/>
</dbReference>
<dbReference type="InterPro" id="IPR004087">
    <property type="entry name" value="KH_dom"/>
</dbReference>
<dbReference type="Pfam" id="PF00013">
    <property type="entry name" value="KH_1"/>
    <property type="match status" value="1"/>
</dbReference>
<dbReference type="SUPFAM" id="SSF54791">
    <property type="entry name" value="Eukaryotic type KH-domain (KH-domain type I)"/>
    <property type="match status" value="1"/>
</dbReference>
<proteinExistence type="inferred from homology"/>
<dbReference type="GO" id="GO:0005829">
    <property type="term" value="C:cytosol"/>
    <property type="evidence" value="ECO:0007669"/>
    <property type="project" value="TreeGrafter"/>
</dbReference>
<evidence type="ECO:0000256" key="5">
    <source>
        <dbReference type="ARBA" id="ARBA00022694"/>
    </source>
</evidence>
<dbReference type="InterPro" id="IPR001247">
    <property type="entry name" value="ExoRNase_PH_dom1"/>
</dbReference>
<dbReference type="GO" id="GO:0000175">
    <property type="term" value="F:3'-5'-RNA exonuclease activity"/>
    <property type="evidence" value="ECO:0007669"/>
    <property type="project" value="TreeGrafter"/>
</dbReference>
<dbReference type="InterPro" id="IPR015847">
    <property type="entry name" value="ExoRNase_PH_dom2"/>
</dbReference>
<dbReference type="NCBIfam" id="NF008805">
    <property type="entry name" value="PRK11824.1"/>
    <property type="match status" value="1"/>
</dbReference>
<dbReference type="GO" id="GO:0000958">
    <property type="term" value="P:mitochondrial mRNA catabolic process"/>
    <property type="evidence" value="ECO:0007669"/>
    <property type="project" value="TreeGrafter"/>
</dbReference>
<dbReference type="Pfam" id="PF00575">
    <property type="entry name" value="S1"/>
    <property type="match status" value="1"/>
</dbReference>
<evidence type="ECO:0000313" key="12">
    <source>
        <dbReference type="EMBL" id="KAK9785006.1"/>
    </source>
</evidence>
<gene>
    <name evidence="12" type="ORF">WJX73_001650</name>
</gene>
<feature type="region of interest" description="Disordered" evidence="10">
    <location>
        <begin position="284"/>
        <end position="310"/>
    </location>
</feature>
<feature type="domain" description="S1 motif" evidence="11">
    <location>
        <begin position="652"/>
        <end position="715"/>
    </location>
</feature>
<dbReference type="Gene3D" id="3.30.230.70">
    <property type="entry name" value="GHMP Kinase, N-terminal domain"/>
    <property type="match status" value="2"/>
</dbReference>
<evidence type="ECO:0000259" key="11">
    <source>
        <dbReference type="PROSITE" id="PS50126"/>
    </source>
</evidence>
<keyword evidence="6" id="KW-0548">Nucleotidyltransferase</keyword>
<sequence length="746" mass="80713">MVGGQEITLETGEIGRQANGAVMLTVGETVIYATACCGDQGADGSFLPMQVQYSERFSSAGRISGGFLKREGRPKDSDILTSRLIDRPIRPMLPKGFSKDIQILAWTLSYDSIHTPEPHAITASAAAMLISDIPLLEAVAAVRVAWNYDDGFTVNPTLEQMAKSKLDLVMAGTQDKLLMIEGFCHFLSDDNMKEAVKAGMEAISKLCKALTKWRDSVGKPAMEWAPGQPDVKLQSDTQNQMQQELRQVYSQPREKHERGAAVDNIRQSLREKLLEEGAIASDLDRDSVIDDDSSSDSETASTSGAEESAPEVLRMEQYYRAFKKAELHVVRQMVLEGRRVDGRGPSDVRQIRSRAGLLPRTHGSALFTRGETQSLAVATLGTASGQQQVDSMQLQGEQRRFVLQYFFPNSSTGETGRLAGPSRRETGHGHLAERSVMPILPTMEQFPYAVRVESTITESNGSSSMASVCAACLALRDAGVPIKGNVAGVAMGLVLDDKSDKFTILTDILGSEDHFGDMDFKVAGDADGITAFQLDVKAAGIPVTVLNEALPAAKTARRHVLEKMKECSPAPKGTLSPYAIKISRINVPLTRIGTVIGPGGRTIRNIVDRSGCSNVEMIDQEHGTFEISATDPEALNAATDILKSLVEEPEAGLTYRGVKVASVEKFGLFVEFLPEQQGLCHVSELGGELSSFSAGDTVDVKLLEVNDGKFRLSRKAVLTDDNGGVEPEEPPKPPPPPPLVEGDILR</sequence>
<keyword evidence="5" id="KW-0819">tRNA processing</keyword>
<accession>A0AAW1NDY8</accession>
<evidence type="ECO:0000256" key="7">
    <source>
        <dbReference type="ARBA" id="ARBA00022884"/>
    </source>
</evidence>
<comment type="caution">
    <text evidence="12">The sequence shown here is derived from an EMBL/GenBank/DDBJ whole genome shotgun (WGS) entry which is preliminary data.</text>
</comment>
<comment type="similarity">
    <text evidence="1">Belongs to the polyribonucleotide nucleotidyltransferase family.</text>
</comment>
<dbReference type="PANTHER" id="PTHR11252:SF0">
    <property type="entry name" value="POLYRIBONUCLEOTIDE NUCLEOTIDYLTRANSFERASE 1, MITOCHONDRIAL"/>
    <property type="match status" value="1"/>
</dbReference>
<feature type="compositionally biased region" description="Low complexity" evidence="10">
    <location>
        <begin position="296"/>
        <end position="310"/>
    </location>
</feature>
<dbReference type="InterPro" id="IPR020568">
    <property type="entry name" value="Ribosomal_Su5_D2-typ_SF"/>
</dbReference>
<keyword evidence="13" id="KW-1185">Reference proteome</keyword>
<keyword evidence="3" id="KW-0698">rRNA processing</keyword>
<dbReference type="AlphaFoldDB" id="A0AAW1NDY8"/>
<dbReference type="EC" id="2.7.7.8" evidence="2"/>
<keyword evidence="7 9" id="KW-0694">RNA-binding</keyword>
<evidence type="ECO:0000256" key="8">
    <source>
        <dbReference type="ARBA" id="ARBA00031451"/>
    </source>
</evidence>
<evidence type="ECO:0000256" key="3">
    <source>
        <dbReference type="ARBA" id="ARBA00022552"/>
    </source>
</evidence>
<dbReference type="CDD" id="cd11364">
    <property type="entry name" value="RNase_PH_PNPase_2"/>
    <property type="match status" value="1"/>
</dbReference>
<dbReference type="PROSITE" id="PS50084">
    <property type="entry name" value="KH_TYPE_1"/>
    <property type="match status" value="1"/>
</dbReference>
<evidence type="ECO:0000256" key="10">
    <source>
        <dbReference type="SAM" id="MobiDB-lite"/>
    </source>
</evidence>
<evidence type="ECO:0000256" key="4">
    <source>
        <dbReference type="ARBA" id="ARBA00022679"/>
    </source>
</evidence>
<dbReference type="InterPro" id="IPR036345">
    <property type="entry name" value="ExoRNase_PH_dom2_sf"/>
</dbReference>